<dbReference type="SUPFAM" id="SSF53474">
    <property type="entry name" value="alpha/beta-Hydrolases"/>
    <property type="match status" value="1"/>
</dbReference>
<feature type="domain" description="AB hydrolase-1" evidence="3">
    <location>
        <begin position="36"/>
        <end position="290"/>
    </location>
</feature>
<dbReference type="InterPro" id="IPR050471">
    <property type="entry name" value="AB_hydrolase"/>
</dbReference>
<dbReference type="Gene3D" id="3.40.50.1820">
    <property type="entry name" value="alpha/beta hydrolase"/>
    <property type="match status" value="1"/>
</dbReference>
<dbReference type="NCBIfam" id="TIGR01250">
    <property type="entry name" value="pro_imino_pep_2"/>
    <property type="match status" value="1"/>
</dbReference>
<dbReference type="PANTHER" id="PTHR43433:SF5">
    <property type="entry name" value="AB HYDROLASE-1 DOMAIN-CONTAINING PROTEIN"/>
    <property type="match status" value="1"/>
</dbReference>
<name>A0A4Y7QK16_9AGAM</name>
<dbReference type="EMBL" id="ML170158">
    <property type="protein sequence ID" value="TDL27696.1"/>
    <property type="molecule type" value="Genomic_DNA"/>
</dbReference>
<dbReference type="GO" id="GO:0008233">
    <property type="term" value="F:peptidase activity"/>
    <property type="evidence" value="ECO:0007669"/>
    <property type="project" value="InterPro"/>
</dbReference>
<dbReference type="PANTHER" id="PTHR43433">
    <property type="entry name" value="HYDROLASE, ALPHA/BETA FOLD FAMILY PROTEIN"/>
    <property type="match status" value="1"/>
</dbReference>
<dbReference type="Pfam" id="PF00561">
    <property type="entry name" value="Abhydrolase_1"/>
    <property type="match status" value="1"/>
</dbReference>
<dbReference type="PIRSF" id="PIRSF005539">
    <property type="entry name" value="Pept_S33_TRI_F1"/>
    <property type="match status" value="1"/>
</dbReference>
<dbReference type="InterPro" id="IPR005945">
    <property type="entry name" value="Pro_imino_pep"/>
</dbReference>
<reference evidence="4 5" key="1">
    <citation type="submission" date="2018-06" db="EMBL/GenBank/DDBJ databases">
        <title>A transcriptomic atlas of mushroom development highlights an independent origin of complex multicellularity.</title>
        <authorList>
            <consortium name="DOE Joint Genome Institute"/>
            <person name="Krizsan K."/>
            <person name="Almasi E."/>
            <person name="Merenyi Z."/>
            <person name="Sahu N."/>
            <person name="Viragh M."/>
            <person name="Koszo T."/>
            <person name="Mondo S."/>
            <person name="Kiss B."/>
            <person name="Balint B."/>
            <person name="Kues U."/>
            <person name="Barry K."/>
            <person name="Hegedus J.C."/>
            <person name="Henrissat B."/>
            <person name="Johnson J."/>
            <person name="Lipzen A."/>
            <person name="Ohm R."/>
            <person name="Nagy I."/>
            <person name="Pangilinan J."/>
            <person name="Yan J."/>
            <person name="Xiong Y."/>
            <person name="Grigoriev I.V."/>
            <person name="Hibbett D.S."/>
            <person name="Nagy L.G."/>
        </authorList>
    </citation>
    <scope>NUCLEOTIDE SEQUENCE [LARGE SCALE GENOMIC DNA]</scope>
    <source>
        <strain evidence="4 5">SZMC22713</strain>
    </source>
</reference>
<keyword evidence="2" id="KW-0378">Hydrolase</keyword>
<dbReference type="InterPro" id="IPR002410">
    <property type="entry name" value="Peptidase_S33"/>
</dbReference>
<evidence type="ECO:0000256" key="1">
    <source>
        <dbReference type="ARBA" id="ARBA00010088"/>
    </source>
</evidence>
<keyword evidence="5" id="KW-1185">Reference proteome</keyword>
<comment type="similarity">
    <text evidence="1">Belongs to the peptidase S33 family.</text>
</comment>
<evidence type="ECO:0000256" key="2">
    <source>
        <dbReference type="ARBA" id="ARBA00022801"/>
    </source>
</evidence>
<dbReference type="InterPro" id="IPR029058">
    <property type="entry name" value="AB_hydrolase_fold"/>
</dbReference>
<dbReference type="InterPro" id="IPR000073">
    <property type="entry name" value="AB_hydrolase_1"/>
</dbReference>
<accession>A0A4Y7QK16</accession>
<sequence>MTTPQTTEGKADFCVGDETYQTWYKVVGDLKSSQRPLVTLHGGPGAAHYYLLSLADLSSGTSSVPVVFYDQLGISNSTHLPHKGAEFWTPSLFMDELENLLNHLKIADNFDLLGHSWGGMLAAQFAATRRPSGLNHLIISDSPASMALWEEVCSELIKRLPDDVHATLKKHEDEGTTDSKEYQDAMDIFYAKHVCRIQPLPDLVAKSFAAIGEDPTVYHTMNGPSEFHVIGTLKTLSIISELHNINIPTLILNSRYDEAQDACVVPFFNLIPKAKWYTFANSSHMPHWEERERYMQIVGDFLKR</sequence>
<proteinExistence type="inferred from homology"/>
<dbReference type="OrthoDB" id="190201at2759"/>
<dbReference type="VEuPathDB" id="FungiDB:BD410DRAFT_824543"/>
<evidence type="ECO:0000313" key="5">
    <source>
        <dbReference type="Proteomes" id="UP000294933"/>
    </source>
</evidence>
<organism evidence="4 5">
    <name type="scientific">Rickenella mellea</name>
    <dbReference type="NCBI Taxonomy" id="50990"/>
    <lineage>
        <taxon>Eukaryota</taxon>
        <taxon>Fungi</taxon>
        <taxon>Dikarya</taxon>
        <taxon>Basidiomycota</taxon>
        <taxon>Agaricomycotina</taxon>
        <taxon>Agaricomycetes</taxon>
        <taxon>Hymenochaetales</taxon>
        <taxon>Rickenellaceae</taxon>
        <taxon>Rickenella</taxon>
    </lineage>
</organism>
<dbReference type="Proteomes" id="UP000294933">
    <property type="component" value="Unassembled WGS sequence"/>
</dbReference>
<evidence type="ECO:0000313" key="4">
    <source>
        <dbReference type="EMBL" id="TDL27696.1"/>
    </source>
</evidence>
<dbReference type="STRING" id="50990.A0A4Y7QK16"/>
<dbReference type="PRINTS" id="PR00793">
    <property type="entry name" value="PROAMNOPTASE"/>
</dbReference>
<dbReference type="AlphaFoldDB" id="A0A4Y7QK16"/>
<dbReference type="GO" id="GO:0006508">
    <property type="term" value="P:proteolysis"/>
    <property type="evidence" value="ECO:0007669"/>
    <property type="project" value="InterPro"/>
</dbReference>
<gene>
    <name evidence="4" type="ORF">BD410DRAFT_824543</name>
</gene>
<evidence type="ECO:0000259" key="3">
    <source>
        <dbReference type="Pfam" id="PF00561"/>
    </source>
</evidence>
<protein>
    <submittedName>
        <fullName evidence="4">Proline-specific peptidase</fullName>
    </submittedName>
</protein>